<dbReference type="PANTHER" id="PTHR48078">
    <property type="entry name" value="THREONINE DEHYDRATASE, MITOCHONDRIAL-RELATED"/>
    <property type="match status" value="1"/>
</dbReference>
<keyword evidence="9 13" id="KW-0663">Pyridoxal phosphate</keyword>
<evidence type="ECO:0000256" key="15">
    <source>
        <dbReference type="PIRSR" id="PIRSR038945-2"/>
    </source>
</evidence>
<dbReference type="InterPro" id="IPR000634">
    <property type="entry name" value="Ser/Thr_deHydtase_PyrdxlP-BS"/>
</dbReference>
<evidence type="ECO:0000256" key="12">
    <source>
        <dbReference type="NCBIfam" id="TIGR00260"/>
    </source>
</evidence>
<feature type="domain" description="Tryptophan synthase beta chain-like PALP" evidence="17">
    <location>
        <begin position="26"/>
        <end position="307"/>
    </location>
</feature>
<dbReference type="NCBIfam" id="TIGR00260">
    <property type="entry name" value="thrC"/>
    <property type="match status" value="1"/>
</dbReference>
<dbReference type="InterPro" id="IPR026260">
    <property type="entry name" value="Thr_Synthase_bac/arc"/>
</dbReference>
<comment type="cofactor">
    <cofactor evidence="1 13 14">
        <name>pyridoxal 5'-phosphate</name>
        <dbReference type="ChEBI" id="CHEBI:597326"/>
    </cofactor>
</comment>
<keyword evidence="8 13" id="KW-0791">Threonine biosynthesis</keyword>
<keyword evidence="19" id="KW-1185">Reference proteome</keyword>
<dbReference type="InterPro" id="IPR036052">
    <property type="entry name" value="TrpB-like_PALP_sf"/>
</dbReference>
<evidence type="ECO:0000256" key="5">
    <source>
        <dbReference type="ARBA" id="ARBA00013028"/>
    </source>
</evidence>
<evidence type="ECO:0000256" key="10">
    <source>
        <dbReference type="ARBA" id="ARBA00023239"/>
    </source>
</evidence>
<evidence type="ECO:0000259" key="17">
    <source>
        <dbReference type="Pfam" id="PF00291"/>
    </source>
</evidence>
<evidence type="ECO:0000256" key="11">
    <source>
        <dbReference type="ARBA" id="ARBA00049144"/>
    </source>
</evidence>
<dbReference type="GO" id="GO:0009097">
    <property type="term" value="P:isoleucine biosynthetic process"/>
    <property type="evidence" value="ECO:0007669"/>
    <property type="project" value="TreeGrafter"/>
</dbReference>
<proteinExistence type="inferred from homology"/>
<evidence type="ECO:0000256" key="14">
    <source>
        <dbReference type="PIRSR" id="PIRSR038945-1"/>
    </source>
</evidence>
<reference evidence="18 19" key="1">
    <citation type="submission" date="2020-08" db="EMBL/GenBank/DDBJ databases">
        <title>Sequencing the genomes of 1000 actinobacteria strains.</title>
        <authorList>
            <person name="Klenk H.-P."/>
        </authorList>
    </citation>
    <scope>NUCLEOTIDE SEQUENCE [LARGE SCALE GENOMIC DNA]</scope>
    <source>
        <strain evidence="18 19">DSM 23040</strain>
    </source>
</reference>
<dbReference type="InterPro" id="IPR001926">
    <property type="entry name" value="TrpB-like_PALP"/>
</dbReference>
<feature type="binding site" evidence="14">
    <location>
        <position position="88"/>
    </location>
    <ligand>
        <name>pyridoxal 5'-phosphate</name>
        <dbReference type="ChEBI" id="CHEBI:597326"/>
    </ligand>
</feature>
<feature type="binding site" evidence="14">
    <location>
        <begin position="188"/>
        <end position="192"/>
    </location>
    <ligand>
        <name>pyridoxal 5'-phosphate</name>
        <dbReference type="ChEBI" id="CHEBI:597326"/>
    </ligand>
</feature>
<evidence type="ECO:0000256" key="9">
    <source>
        <dbReference type="ARBA" id="ARBA00022898"/>
    </source>
</evidence>
<dbReference type="EMBL" id="JACHWP010000001">
    <property type="protein sequence ID" value="MBB3022109.1"/>
    <property type="molecule type" value="Genomic_DNA"/>
</dbReference>
<dbReference type="GO" id="GO:0004794">
    <property type="term" value="F:threonine deaminase activity"/>
    <property type="evidence" value="ECO:0007669"/>
    <property type="project" value="TreeGrafter"/>
</dbReference>
<dbReference type="AlphaFoldDB" id="A0A839QTD4"/>
<comment type="similarity">
    <text evidence="4 13">Belongs to the threonine synthase family.</text>
</comment>
<protein>
    <recommendedName>
        <fullName evidence="6 12">Threonine synthase</fullName>
        <ecNumber evidence="5 12">4.2.3.1</ecNumber>
    </recommendedName>
</protein>
<evidence type="ECO:0000313" key="18">
    <source>
        <dbReference type="EMBL" id="MBB3022109.1"/>
    </source>
</evidence>
<dbReference type="Gene3D" id="3.40.50.1100">
    <property type="match status" value="2"/>
</dbReference>
<dbReference type="CDD" id="cd01563">
    <property type="entry name" value="Thr-synth_1"/>
    <property type="match status" value="1"/>
</dbReference>
<dbReference type="GO" id="GO:0030170">
    <property type="term" value="F:pyridoxal phosphate binding"/>
    <property type="evidence" value="ECO:0007669"/>
    <property type="project" value="InterPro"/>
</dbReference>
<dbReference type="Pfam" id="PF00291">
    <property type="entry name" value="PALP"/>
    <property type="match status" value="1"/>
</dbReference>
<evidence type="ECO:0000256" key="7">
    <source>
        <dbReference type="ARBA" id="ARBA00022605"/>
    </source>
</evidence>
<evidence type="ECO:0000256" key="1">
    <source>
        <dbReference type="ARBA" id="ARBA00001933"/>
    </source>
</evidence>
<evidence type="ECO:0000256" key="16">
    <source>
        <dbReference type="PIRSR" id="PIRSR038945-3"/>
    </source>
</evidence>
<comment type="caution">
    <text evidence="18">The sequence shown here is derived from an EMBL/GenBank/DDBJ whole genome shotgun (WGS) entry which is preliminary data.</text>
</comment>
<dbReference type="UniPathway" id="UPA00050">
    <property type="reaction ID" value="UER00065"/>
</dbReference>
<accession>A0A839QTD4</accession>
<evidence type="ECO:0000256" key="13">
    <source>
        <dbReference type="PIRNR" id="PIRNR038945"/>
    </source>
</evidence>
<dbReference type="GO" id="GO:0006565">
    <property type="term" value="P:L-serine catabolic process"/>
    <property type="evidence" value="ECO:0007669"/>
    <property type="project" value="TreeGrafter"/>
</dbReference>
<dbReference type="GO" id="GO:0004795">
    <property type="term" value="F:threonine synthase activity"/>
    <property type="evidence" value="ECO:0007669"/>
    <property type="project" value="UniProtKB-UniRule"/>
</dbReference>
<dbReference type="PIRSF" id="PIRSF038945">
    <property type="entry name" value="Thr_synthase"/>
    <property type="match status" value="1"/>
</dbReference>
<dbReference type="InterPro" id="IPR004450">
    <property type="entry name" value="Thr_synthase-like"/>
</dbReference>
<dbReference type="GO" id="GO:0006567">
    <property type="term" value="P:L-threonine catabolic process"/>
    <property type="evidence" value="ECO:0007669"/>
    <property type="project" value="TreeGrafter"/>
</dbReference>
<sequence length="360" mass="37302">MAHQWRGVLREYLDHLPFSEDDALLTLGEGGTPLVHAPTLSEQLGAEVHIKVEGMNPTGSFKDRGMVSAMTKAVNDGAKVVVCASTGNTSASAAAYATRAGIGCAVLLPEGKIAAGKMAQAVMHGARLIAVQGNFDDCLEIARKLDAAFPVELVNSVNPYRLQGQKTGAFEIVDALGKAPDIHVLPVGNAGNISAYWMGYTEYRDKGISGSVPQMWGFQAAGAAPFVAGRPITDPETVATAIRIGAPASWSLAADARDSSGGLISAVSDEEILEAQSLLASEVGIFVEPASAAGVAGLLKIKREGRTATGQERSIPKDSVITVTVTGNGLKDTETALKNKDLTPVTVPVDINAAAKAMGL</sequence>
<evidence type="ECO:0000313" key="19">
    <source>
        <dbReference type="Proteomes" id="UP000568050"/>
    </source>
</evidence>
<gene>
    <name evidence="18" type="ORF">FHX50_000357</name>
</gene>
<comment type="pathway">
    <text evidence="3 13">Amino-acid biosynthesis; L-threonine biosynthesis; L-threonine from L-aspartate: step 5/5.</text>
</comment>
<dbReference type="EC" id="4.2.3.1" evidence="5 12"/>
<feature type="cross-link" description="Isoglutamyl lysine isopeptide (Lys-Gln) (interchain with Q-Cter in protein Pup)" evidence="16">
    <location>
        <position position="144"/>
    </location>
</feature>
<dbReference type="InterPro" id="IPR050147">
    <property type="entry name" value="Ser/Thr_Dehydratase"/>
</dbReference>
<name>A0A839QTD4_9MICO</name>
<evidence type="ECO:0000256" key="3">
    <source>
        <dbReference type="ARBA" id="ARBA00004979"/>
    </source>
</evidence>
<dbReference type="GO" id="GO:0003941">
    <property type="term" value="F:L-serine ammonia-lyase activity"/>
    <property type="evidence" value="ECO:0007669"/>
    <property type="project" value="TreeGrafter"/>
</dbReference>
<comment type="catalytic activity">
    <reaction evidence="11 13">
        <text>O-phospho-L-homoserine + H2O = L-threonine + phosphate</text>
        <dbReference type="Rhea" id="RHEA:10840"/>
        <dbReference type="ChEBI" id="CHEBI:15377"/>
        <dbReference type="ChEBI" id="CHEBI:43474"/>
        <dbReference type="ChEBI" id="CHEBI:57590"/>
        <dbReference type="ChEBI" id="CHEBI:57926"/>
        <dbReference type="EC" id="4.2.3.1"/>
    </reaction>
</comment>
<organism evidence="18 19">
    <name type="scientific">Helcobacillus massiliensis</name>
    <dbReference type="NCBI Taxonomy" id="521392"/>
    <lineage>
        <taxon>Bacteria</taxon>
        <taxon>Bacillati</taxon>
        <taxon>Actinomycetota</taxon>
        <taxon>Actinomycetes</taxon>
        <taxon>Micrococcales</taxon>
        <taxon>Dermabacteraceae</taxon>
        <taxon>Helcobacillus</taxon>
    </lineage>
</organism>
<dbReference type="SUPFAM" id="SSF53686">
    <property type="entry name" value="Tryptophan synthase beta subunit-like PLP-dependent enzymes"/>
    <property type="match status" value="1"/>
</dbReference>
<evidence type="ECO:0000256" key="8">
    <source>
        <dbReference type="ARBA" id="ARBA00022697"/>
    </source>
</evidence>
<dbReference type="PROSITE" id="PS00165">
    <property type="entry name" value="DEHYDRATASE_SER_THR"/>
    <property type="match status" value="1"/>
</dbReference>
<dbReference type="FunFam" id="3.40.50.1100:FF:000014">
    <property type="entry name" value="Threonine synthase"/>
    <property type="match status" value="1"/>
</dbReference>
<dbReference type="PANTHER" id="PTHR48078:SF6">
    <property type="entry name" value="L-THREONINE DEHYDRATASE CATABOLIC TDCB"/>
    <property type="match status" value="1"/>
</dbReference>
<feature type="modified residue" description="N6-(pyridoxal phosphate)lysine" evidence="15">
    <location>
        <position position="62"/>
    </location>
</feature>
<dbReference type="GO" id="GO:0009088">
    <property type="term" value="P:threonine biosynthetic process"/>
    <property type="evidence" value="ECO:0007669"/>
    <property type="project" value="UniProtKB-UniRule"/>
</dbReference>
<evidence type="ECO:0000256" key="2">
    <source>
        <dbReference type="ARBA" id="ARBA00003648"/>
    </source>
</evidence>
<keyword evidence="7 13" id="KW-0028">Amino-acid biosynthesis</keyword>
<comment type="function">
    <text evidence="2 13">Catalyzes the gamma-elimination of phosphate from L-phosphohomoserine and the beta-addition of water to produce L-threonine.</text>
</comment>
<dbReference type="Proteomes" id="UP000568050">
    <property type="component" value="Unassembled WGS sequence"/>
</dbReference>
<evidence type="ECO:0000256" key="6">
    <source>
        <dbReference type="ARBA" id="ARBA00018679"/>
    </source>
</evidence>
<keyword evidence="10 13" id="KW-0456">Lyase</keyword>
<dbReference type="RefSeq" id="WP_183373894.1">
    <property type="nucleotide sequence ID" value="NZ_CBCSFZ010000010.1"/>
</dbReference>
<evidence type="ECO:0000256" key="4">
    <source>
        <dbReference type="ARBA" id="ARBA00005517"/>
    </source>
</evidence>